<dbReference type="AlphaFoldDB" id="G4TH49"/>
<keyword evidence="3" id="KW-0694">RNA-binding</keyword>
<dbReference type="PANTHER" id="PTHR48038">
    <property type="entry name" value="RIBONUCLEOPROTEIN RB97D"/>
    <property type="match status" value="1"/>
</dbReference>
<dbReference type="PROSITE" id="PS50158">
    <property type="entry name" value="ZF_CCHC"/>
    <property type="match status" value="1"/>
</dbReference>
<gene>
    <name evidence="7" type="ORF">PIIN_04589</name>
</gene>
<feature type="compositionally biased region" description="Basic and acidic residues" evidence="4">
    <location>
        <begin position="319"/>
        <end position="333"/>
    </location>
</feature>
<evidence type="ECO:0000256" key="4">
    <source>
        <dbReference type="SAM" id="MobiDB-lite"/>
    </source>
</evidence>
<feature type="compositionally biased region" description="Polar residues" evidence="4">
    <location>
        <begin position="24"/>
        <end position="35"/>
    </location>
</feature>
<dbReference type="InterPro" id="IPR000504">
    <property type="entry name" value="RRM_dom"/>
</dbReference>
<dbReference type="SMART" id="SM00343">
    <property type="entry name" value="ZnF_C2HC"/>
    <property type="match status" value="1"/>
</dbReference>
<dbReference type="eggNOG" id="KOG0109">
    <property type="taxonomic scope" value="Eukaryota"/>
</dbReference>
<name>G4TH49_SERID</name>
<comment type="caution">
    <text evidence="7">The sequence shown here is derived from an EMBL/GenBank/DDBJ whole genome shotgun (WGS) entry which is preliminary data.</text>
</comment>
<evidence type="ECO:0000256" key="1">
    <source>
        <dbReference type="ARBA" id="ARBA00022664"/>
    </source>
</evidence>
<dbReference type="Pfam" id="PF00076">
    <property type="entry name" value="RRM_1"/>
    <property type="match status" value="1"/>
</dbReference>
<dbReference type="STRING" id="1109443.G4TH49"/>
<dbReference type="InterPro" id="IPR001878">
    <property type="entry name" value="Znf_CCHC"/>
</dbReference>
<feature type="compositionally biased region" description="Basic and acidic residues" evidence="4">
    <location>
        <begin position="399"/>
        <end position="410"/>
    </location>
</feature>
<feature type="region of interest" description="Disordered" evidence="4">
    <location>
        <begin position="147"/>
        <end position="410"/>
    </location>
</feature>
<keyword evidence="2" id="KW-0479">Metal-binding</keyword>
<dbReference type="CDD" id="cd00590">
    <property type="entry name" value="RRM_SF"/>
    <property type="match status" value="1"/>
</dbReference>
<accession>G4TH49</accession>
<dbReference type="Proteomes" id="UP000007148">
    <property type="component" value="Unassembled WGS sequence"/>
</dbReference>
<keyword evidence="2" id="KW-0863">Zinc-finger</keyword>
<dbReference type="HOGENOM" id="CLU_753492_0_0_1"/>
<evidence type="ECO:0000256" key="2">
    <source>
        <dbReference type="PROSITE-ProRule" id="PRU00047"/>
    </source>
</evidence>
<evidence type="ECO:0000313" key="8">
    <source>
        <dbReference type="Proteomes" id="UP000007148"/>
    </source>
</evidence>
<evidence type="ECO:0000259" key="5">
    <source>
        <dbReference type="PROSITE" id="PS50102"/>
    </source>
</evidence>
<sequence length="410" mass="46206">MSSDTKSQETQRVIENATPKDEQQLSIREQQNEPNDASLPGTDIKLANKVYVGNLPDDTREADLQDCFKEFGVIKSIELKTGYGFVAFDSRQAAEEAAKTYNGGSFLGNTIRVAPAHGTNKTGSKSLVEPGACFKCGNHGHWARECPHHQGVIPPRDWHDRGRDSGYGDRRESDRYQRGSSMHDTRDYNRVATTPRLEDGYGPGRDSGQRGFRRYSSAQDTGTIRDYPSQYDYDDRRPSGTQGSYVAPRQHVEPPSRGVLYQDRGYERTYGDSPSYDSRAYSYPNQPSRTGVSSRYDPQPPELFPSSQSYSHYPPTKDQAFERSPVRRGRVGDYNDGGRPYNRRRSASPSAVYREPTGSRSSQNVGYQRPSGYTPGPGRFPPDYSTVDERSRAPVPPADRYRDRPYRPYT</sequence>
<dbReference type="GO" id="GO:0006397">
    <property type="term" value="P:mRNA processing"/>
    <property type="evidence" value="ECO:0007669"/>
    <property type="project" value="UniProtKB-KW"/>
</dbReference>
<dbReference type="Gene3D" id="3.30.70.330">
    <property type="match status" value="1"/>
</dbReference>
<dbReference type="InterPro" id="IPR036875">
    <property type="entry name" value="Znf_CCHC_sf"/>
</dbReference>
<feature type="domain" description="CCHC-type" evidence="6">
    <location>
        <begin position="133"/>
        <end position="147"/>
    </location>
</feature>
<feature type="compositionally biased region" description="Polar residues" evidence="4">
    <location>
        <begin position="1"/>
        <end position="13"/>
    </location>
</feature>
<dbReference type="OrthoDB" id="1099063at2759"/>
<dbReference type="Gene3D" id="4.10.60.10">
    <property type="entry name" value="Zinc finger, CCHC-type"/>
    <property type="match status" value="1"/>
</dbReference>
<keyword evidence="8" id="KW-1185">Reference proteome</keyword>
<dbReference type="SMART" id="SM00360">
    <property type="entry name" value="RRM"/>
    <property type="match status" value="1"/>
</dbReference>
<keyword evidence="1" id="KW-0507">mRNA processing</keyword>
<feature type="domain" description="RRM" evidence="5">
    <location>
        <begin position="48"/>
        <end position="118"/>
    </location>
</feature>
<organism evidence="7 8">
    <name type="scientific">Serendipita indica (strain DSM 11827)</name>
    <name type="common">Root endophyte fungus</name>
    <name type="synonym">Piriformospora indica</name>
    <dbReference type="NCBI Taxonomy" id="1109443"/>
    <lineage>
        <taxon>Eukaryota</taxon>
        <taxon>Fungi</taxon>
        <taxon>Dikarya</taxon>
        <taxon>Basidiomycota</taxon>
        <taxon>Agaricomycotina</taxon>
        <taxon>Agaricomycetes</taxon>
        <taxon>Sebacinales</taxon>
        <taxon>Serendipitaceae</taxon>
        <taxon>Serendipita</taxon>
    </lineage>
</organism>
<dbReference type="GO" id="GO:0008270">
    <property type="term" value="F:zinc ion binding"/>
    <property type="evidence" value="ECO:0007669"/>
    <property type="project" value="UniProtKB-KW"/>
</dbReference>
<dbReference type="PANTHER" id="PTHR48038:SF1">
    <property type="entry name" value="RIBONUCLEOPROTEIN RB97D"/>
    <property type="match status" value="1"/>
</dbReference>
<evidence type="ECO:0000259" key="6">
    <source>
        <dbReference type="PROSITE" id="PS50158"/>
    </source>
</evidence>
<feature type="compositionally biased region" description="Basic and acidic residues" evidence="4">
    <location>
        <begin position="156"/>
        <end position="189"/>
    </location>
</feature>
<dbReference type="GO" id="GO:0003723">
    <property type="term" value="F:RNA binding"/>
    <property type="evidence" value="ECO:0007669"/>
    <property type="project" value="UniProtKB-UniRule"/>
</dbReference>
<reference evidence="7 8" key="1">
    <citation type="journal article" date="2011" name="PLoS Pathog.">
        <title>Endophytic Life Strategies Decoded by Genome and Transcriptome Analyses of the Mutualistic Root Symbiont Piriformospora indica.</title>
        <authorList>
            <person name="Zuccaro A."/>
            <person name="Lahrmann U."/>
            <person name="Guldener U."/>
            <person name="Langen G."/>
            <person name="Pfiffi S."/>
            <person name="Biedenkopf D."/>
            <person name="Wong P."/>
            <person name="Samans B."/>
            <person name="Grimm C."/>
            <person name="Basiewicz M."/>
            <person name="Murat C."/>
            <person name="Martin F."/>
            <person name="Kogel K.H."/>
        </authorList>
    </citation>
    <scope>NUCLEOTIDE SEQUENCE [LARGE SCALE GENOMIC DNA]</scope>
    <source>
        <strain evidence="7 8">DSM 11827</strain>
    </source>
</reference>
<proteinExistence type="predicted"/>
<dbReference type="InterPro" id="IPR035979">
    <property type="entry name" value="RBD_domain_sf"/>
</dbReference>
<dbReference type="InterPro" id="IPR012677">
    <property type="entry name" value="Nucleotide-bd_a/b_plait_sf"/>
</dbReference>
<evidence type="ECO:0000313" key="7">
    <source>
        <dbReference type="EMBL" id="CCA70653.1"/>
    </source>
</evidence>
<dbReference type="InParanoid" id="G4TH49"/>
<feature type="region of interest" description="Disordered" evidence="4">
    <location>
        <begin position="1"/>
        <end position="42"/>
    </location>
</feature>
<dbReference type="EMBL" id="CAFZ01000089">
    <property type="protein sequence ID" value="CCA70653.1"/>
    <property type="molecule type" value="Genomic_DNA"/>
</dbReference>
<evidence type="ECO:0000256" key="3">
    <source>
        <dbReference type="PROSITE-ProRule" id="PRU00176"/>
    </source>
</evidence>
<dbReference type="SUPFAM" id="SSF57756">
    <property type="entry name" value="Retrovirus zinc finger-like domains"/>
    <property type="match status" value="1"/>
</dbReference>
<protein>
    <submittedName>
        <fullName evidence="7">Uncharacterized protein</fullName>
    </submittedName>
</protein>
<dbReference type="SUPFAM" id="SSF54928">
    <property type="entry name" value="RNA-binding domain, RBD"/>
    <property type="match status" value="1"/>
</dbReference>
<keyword evidence="2" id="KW-0862">Zinc</keyword>
<feature type="compositionally biased region" description="Polar residues" evidence="4">
    <location>
        <begin position="283"/>
        <end position="293"/>
    </location>
</feature>
<dbReference type="PROSITE" id="PS50102">
    <property type="entry name" value="RRM"/>
    <property type="match status" value="1"/>
</dbReference>
<dbReference type="Pfam" id="PF00098">
    <property type="entry name" value="zf-CCHC"/>
    <property type="match status" value="1"/>
</dbReference>